<feature type="transmembrane region" description="Helical" evidence="6">
    <location>
        <begin position="78"/>
        <end position="97"/>
    </location>
</feature>
<evidence type="ECO:0000256" key="1">
    <source>
        <dbReference type="ARBA" id="ARBA00004651"/>
    </source>
</evidence>
<accession>A0A5D4SSD0</accession>
<evidence type="ECO:0000256" key="5">
    <source>
        <dbReference type="ARBA" id="ARBA00023136"/>
    </source>
</evidence>
<dbReference type="EMBL" id="VTEV01000007">
    <property type="protein sequence ID" value="TYS65581.1"/>
    <property type="molecule type" value="Genomic_DNA"/>
</dbReference>
<reference evidence="8 9" key="1">
    <citation type="submission" date="2019-08" db="EMBL/GenBank/DDBJ databases">
        <title>Bacillus genomes from the desert of Cuatro Cienegas, Coahuila.</title>
        <authorList>
            <person name="Olmedo-Alvarez G."/>
        </authorList>
    </citation>
    <scope>NUCLEOTIDE SEQUENCE [LARGE SCALE GENOMIC DNA]</scope>
    <source>
        <strain evidence="8 9">CH28_1T</strain>
    </source>
</reference>
<dbReference type="Gene3D" id="1.20.1250.20">
    <property type="entry name" value="MFS general substrate transporter like domains"/>
    <property type="match status" value="1"/>
</dbReference>
<feature type="transmembrane region" description="Helical" evidence="6">
    <location>
        <begin position="257"/>
        <end position="276"/>
    </location>
</feature>
<feature type="transmembrane region" description="Helical" evidence="6">
    <location>
        <begin position="374"/>
        <end position="394"/>
    </location>
</feature>
<feature type="transmembrane region" description="Helical" evidence="6">
    <location>
        <begin position="312"/>
        <end position="330"/>
    </location>
</feature>
<organism evidence="8 9">
    <name type="scientific">Sutcliffiella horikoshii</name>
    <dbReference type="NCBI Taxonomy" id="79883"/>
    <lineage>
        <taxon>Bacteria</taxon>
        <taxon>Bacillati</taxon>
        <taxon>Bacillota</taxon>
        <taxon>Bacilli</taxon>
        <taxon>Bacillales</taxon>
        <taxon>Bacillaceae</taxon>
        <taxon>Sutcliffiella</taxon>
    </lineage>
</organism>
<dbReference type="PROSITE" id="PS50850">
    <property type="entry name" value="MFS"/>
    <property type="match status" value="1"/>
</dbReference>
<keyword evidence="4 6" id="KW-1133">Transmembrane helix</keyword>
<dbReference type="InterPro" id="IPR011701">
    <property type="entry name" value="MFS"/>
</dbReference>
<feature type="transmembrane region" description="Helical" evidence="6">
    <location>
        <begin position="288"/>
        <end position="306"/>
    </location>
</feature>
<evidence type="ECO:0000259" key="7">
    <source>
        <dbReference type="PROSITE" id="PS50850"/>
    </source>
</evidence>
<evidence type="ECO:0000256" key="2">
    <source>
        <dbReference type="ARBA" id="ARBA00022448"/>
    </source>
</evidence>
<dbReference type="InterPro" id="IPR036259">
    <property type="entry name" value="MFS_trans_sf"/>
</dbReference>
<dbReference type="PANTHER" id="PTHR23504:SF115">
    <property type="entry name" value="MULTIDRUG RESISTANCE PROTEIN 2"/>
    <property type="match status" value="1"/>
</dbReference>
<evidence type="ECO:0000256" key="6">
    <source>
        <dbReference type="SAM" id="Phobius"/>
    </source>
</evidence>
<dbReference type="PANTHER" id="PTHR23504">
    <property type="entry name" value="MAJOR FACILITATOR SUPERFAMILY DOMAIN-CONTAINING PROTEIN 10"/>
    <property type="match status" value="1"/>
</dbReference>
<dbReference type="InterPro" id="IPR020846">
    <property type="entry name" value="MFS_dom"/>
</dbReference>
<dbReference type="GO" id="GO:0022857">
    <property type="term" value="F:transmembrane transporter activity"/>
    <property type="evidence" value="ECO:0007669"/>
    <property type="project" value="InterPro"/>
</dbReference>
<dbReference type="InterPro" id="IPR001958">
    <property type="entry name" value="Tet-R_TetA/multi-R_MdtG-like"/>
</dbReference>
<evidence type="ECO:0000313" key="8">
    <source>
        <dbReference type="EMBL" id="TYS65581.1"/>
    </source>
</evidence>
<evidence type="ECO:0000256" key="4">
    <source>
        <dbReference type="ARBA" id="ARBA00022989"/>
    </source>
</evidence>
<dbReference type="Pfam" id="PF07690">
    <property type="entry name" value="MFS_1"/>
    <property type="match status" value="1"/>
</dbReference>
<feature type="transmembrane region" description="Helical" evidence="6">
    <location>
        <begin position="136"/>
        <end position="159"/>
    </location>
</feature>
<protein>
    <submittedName>
        <fullName evidence="8">TCR/Tet family MFS transporter</fullName>
    </submittedName>
</protein>
<comment type="subcellular location">
    <subcellularLocation>
        <location evidence="1">Cell membrane</location>
        <topology evidence="1">Multi-pass membrane protein</topology>
    </subcellularLocation>
</comment>
<keyword evidence="5 6" id="KW-0472">Membrane</keyword>
<sequence length="405" mass="43925">MSESVLKNNRAPLILLSFNLFIVMVGIGLVIPILPFYIDKFGADARTLGLLVAVFAFMQFLFAPVWGRLSDKIGRKPLITIGLFGFAIAEFIFAYASGLWMLFLSRILAGTFGSALMPTAMAYVSDVTSSEKRGQGMGIMGAAMGLGIVVGPGLGGWLAEYDLSLPFLVAGVAATIAGILSVIILPESYPKNKREMDAQASEGEKRDNQFVTMYKALKSPVGFLLILVFIMSFGLANFQSIFGYYTMERYKYNPSEVGLIILIVGLVGTIVQGVLVGRMTKKYGEERVVTMALLISSLGFVLMTLATSFTTVLLTTCIFFLGNSLLRPSLNSFISKLAGNRQGLVMGLNNSFLSLGNVAGPILAGIFFEINIHIPYLFGACIMLFGLIVTKLWLSKRAHKIQVSS</sequence>
<evidence type="ECO:0000313" key="9">
    <source>
        <dbReference type="Proteomes" id="UP000322524"/>
    </source>
</evidence>
<feature type="transmembrane region" description="Helical" evidence="6">
    <location>
        <begin position="223"/>
        <end position="245"/>
    </location>
</feature>
<feature type="transmembrane region" description="Helical" evidence="6">
    <location>
        <begin position="351"/>
        <end position="368"/>
    </location>
</feature>
<dbReference type="SUPFAM" id="SSF103473">
    <property type="entry name" value="MFS general substrate transporter"/>
    <property type="match status" value="1"/>
</dbReference>
<feature type="transmembrane region" description="Helical" evidence="6">
    <location>
        <begin position="165"/>
        <end position="186"/>
    </location>
</feature>
<keyword evidence="3 6" id="KW-0812">Transmembrane</keyword>
<feature type="domain" description="Major facilitator superfamily (MFS) profile" evidence="7">
    <location>
        <begin position="12"/>
        <end position="398"/>
    </location>
</feature>
<dbReference type="PRINTS" id="PR01035">
    <property type="entry name" value="TCRTETA"/>
</dbReference>
<feature type="transmembrane region" description="Helical" evidence="6">
    <location>
        <begin position="103"/>
        <end position="124"/>
    </location>
</feature>
<feature type="transmembrane region" description="Helical" evidence="6">
    <location>
        <begin position="48"/>
        <end position="66"/>
    </location>
</feature>
<name>A0A5D4SSD0_9BACI</name>
<evidence type="ECO:0000256" key="3">
    <source>
        <dbReference type="ARBA" id="ARBA00022692"/>
    </source>
</evidence>
<dbReference type="GO" id="GO:0005886">
    <property type="term" value="C:plasma membrane"/>
    <property type="evidence" value="ECO:0007669"/>
    <property type="project" value="UniProtKB-SubCell"/>
</dbReference>
<feature type="transmembrane region" description="Helical" evidence="6">
    <location>
        <begin position="12"/>
        <end position="36"/>
    </location>
</feature>
<proteinExistence type="predicted"/>
<gene>
    <name evidence="8" type="ORF">FZC76_16915</name>
</gene>
<dbReference type="STRING" id="79883.GCA_001636495_03714"/>
<dbReference type="OrthoDB" id="9793283at2"/>
<dbReference type="Proteomes" id="UP000322524">
    <property type="component" value="Unassembled WGS sequence"/>
</dbReference>
<comment type="caution">
    <text evidence="8">The sequence shown here is derived from an EMBL/GenBank/DDBJ whole genome shotgun (WGS) entry which is preliminary data.</text>
</comment>
<keyword evidence="2" id="KW-0813">Transport</keyword>
<dbReference type="AlphaFoldDB" id="A0A5D4SSD0"/>
<dbReference type="RefSeq" id="WP_148989362.1">
    <property type="nucleotide sequence ID" value="NZ_VTEV01000007.1"/>
</dbReference>